<dbReference type="PANTHER" id="PTHR24567">
    <property type="entry name" value="CRP FAMILY TRANSCRIPTIONAL REGULATORY PROTEIN"/>
    <property type="match status" value="1"/>
</dbReference>
<dbReference type="CDD" id="cd00038">
    <property type="entry name" value="CAP_ED"/>
    <property type="match status" value="1"/>
</dbReference>
<evidence type="ECO:0000313" key="3">
    <source>
        <dbReference type="Proteomes" id="UP000292136"/>
    </source>
</evidence>
<proteinExistence type="predicted"/>
<comment type="caution">
    <text evidence="2">The sequence shown here is derived from an EMBL/GenBank/DDBJ whole genome shotgun (WGS) entry which is preliminary data.</text>
</comment>
<name>A0ABY0IRW4_9RHOO</name>
<dbReference type="Pfam" id="PF00027">
    <property type="entry name" value="cNMP_binding"/>
    <property type="match status" value="1"/>
</dbReference>
<dbReference type="InterPro" id="IPR018490">
    <property type="entry name" value="cNMP-bd_dom_sf"/>
</dbReference>
<organism evidence="2 3">
    <name type="scientific">Azospira oryzae</name>
    <dbReference type="NCBI Taxonomy" id="146939"/>
    <lineage>
        <taxon>Bacteria</taxon>
        <taxon>Pseudomonadati</taxon>
        <taxon>Pseudomonadota</taxon>
        <taxon>Betaproteobacteria</taxon>
        <taxon>Rhodocyclales</taxon>
        <taxon>Rhodocyclaceae</taxon>
        <taxon>Azospira</taxon>
    </lineage>
</organism>
<protein>
    <submittedName>
        <fullName evidence="2">Cyclic nucleotide-binding protein</fullName>
    </submittedName>
</protein>
<dbReference type="PRINTS" id="PR00103">
    <property type="entry name" value="CAMPKINASE"/>
</dbReference>
<dbReference type="InterPro" id="IPR000595">
    <property type="entry name" value="cNMP-bd_dom"/>
</dbReference>
<dbReference type="EMBL" id="SHKM01000001">
    <property type="protein sequence ID" value="RZT89817.1"/>
    <property type="molecule type" value="Genomic_DNA"/>
</dbReference>
<keyword evidence="3" id="KW-1185">Reference proteome</keyword>
<dbReference type="RefSeq" id="WP_130458471.1">
    <property type="nucleotide sequence ID" value="NZ_SHKM01000001.1"/>
</dbReference>
<dbReference type="SMART" id="SM00100">
    <property type="entry name" value="cNMP"/>
    <property type="match status" value="1"/>
</dbReference>
<dbReference type="InterPro" id="IPR050397">
    <property type="entry name" value="Env_Response_Regulators"/>
</dbReference>
<evidence type="ECO:0000313" key="2">
    <source>
        <dbReference type="EMBL" id="RZT89817.1"/>
    </source>
</evidence>
<accession>A0ABY0IRW4</accession>
<dbReference type="Proteomes" id="UP000292136">
    <property type="component" value="Unassembled WGS sequence"/>
</dbReference>
<evidence type="ECO:0000259" key="1">
    <source>
        <dbReference type="PROSITE" id="PS50042"/>
    </source>
</evidence>
<gene>
    <name evidence="2" type="ORF">EV678_0611</name>
</gene>
<dbReference type="PANTHER" id="PTHR24567:SF74">
    <property type="entry name" value="HTH-TYPE TRANSCRIPTIONAL REGULATOR ARCR"/>
    <property type="match status" value="1"/>
</dbReference>
<dbReference type="SUPFAM" id="SSF51206">
    <property type="entry name" value="cAMP-binding domain-like"/>
    <property type="match status" value="1"/>
</dbReference>
<sequence>MFRFATKESPRLKRLRSISLFQDLSVRELVIVDLLLHERRYLAGEVVFDAGEDGQGIYFTLDGRIGIFHPGHSNTPLAELGGGSFFGELALLDDSPRMAQARALDDSTLAVMFRGEFVGLLQTHALIASKISLQLARHLGQRLRSISLPQPQPQEVVA</sequence>
<dbReference type="Gene3D" id="2.60.120.10">
    <property type="entry name" value="Jelly Rolls"/>
    <property type="match status" value="1"/>
</dbReference>
<feature type="domain" description="Cyclic nucleotide-binding" evidence="1">
    <location>
        <begin position="20"/>
        <end position="138"/>
    </location>
</feature>
<dbReference type="PROSITE" id="PS50042">
    <property type="entry name" value="CNMP_BINDING_3"/>
    <property type="match status" value="1"/>
</dbReference>
<dbReference type="InterPro" id="IPR014710">
    <property type="entry name" value="RmlC-like_jellyroll"/>
</dbReference>
<reference evidence="2 3" key="1">
    <citation type="submission" date="2019-02" db="EMBL/GenBank/DDBJ databases">
        <title>Genomic Encyclopedia of Type Strains, Phase IV (KMG-IV): sequencing the most valuable type-strain genomes for metagenomic binning, comparative biology and taxonomic classification.</title>
        <authorList>
            <person name="Goeker M."/>
        </authorList>
    </citation>
    <scope>NUCLEOTIDE SEQUENCE [LARGE SCALE GENOMIC DNA]</scope>
    <source>
        <strain evidence="2 3">DSM 21223</strain>
    </source>
</reference>